<evidence type="ECO:0000256" key="7">
    <source>
        <dbReference type="SAM" id="Phobius"/>
    </source>
</evidence>
<dbReference type="GO" id="GO:0005886">
    <property type="term" value="C:plasma membrane"/>
    <property type="evidence" value="ECO:0007669"/>
    <property type="project" value="UniProtKB-SubCell"/>
</dbReference>
<reference evidence="9 10" key="1">
    <citation type="submission" date="2019-03" db="EMBL/GenBank/DDBJ databases">
        <title>Draft genome sequences of novel Actinobacteria.</title>
        <authorList>
            <person name="Sahin N."/>
            <person name="Ay H."/>
            <person name="Saygin H."/>
        </authorList>
    </citation>
    <scope>NUCLEOTIDE SEQUENCE [LARGE SCALE GENOMIC DNA]</scope>
    <source>
        <strain evidence="9 10">7K502</strain>
    </source>
</reference>
<feature type="transmembrane region" description="Helical" evidence="7">
    <location>
        <begin position="280"/>
        <end position="304"/>
    </location>
</feature>
<feature type="domain" description="Major facilitator superfamily (MFS) profile" evidence="8">
    <location>
        <begin position="1"/>
        <end position="371"/>
    </location>
</feature>
<dbReference type="Pfam" id="PF07690">
    <property type="entry name" value="MFS_1"/>
    <property type="match status" value="1"/>
</dbReference>
<accession>A0A4R4Y0D5</accession>
<dbReference type="PROSITE" id="PS50850">
    <property type="entry name" value="MFS"/>
    <property type="match status" value="1"/>
</dbReference>
<keyword evidence="10" id="KW-1185">Reference proteome</keyword>
<keyword evidence="3 7" id="KW-0812">Transmembrane</keyword>
<evidence type="ECO:0000313" key="10">
    <source>
        <dbReference type="Proteomes" id="UP000294947"/>
    </source>
</evidence>
<feature type="transmembrane region" description="Helical" evidence="7">
    <location>
        <begin position="147"/>
        <end position="165"/>
    </location>
</feature>
<dbReference type="OrthoDB" id="9771451at2"/>
<proteinExistence type="inferred from homology"/>
<dbReference type="InterPro" id="IPR044772">
    <property type="entry name" value="NO3_transporter"/>
</dbReference>
<evidence type="ECO:0000256" key="5">
    <source>
        <dbReference type="ARBA" id="ARBA00023063"/>
    </source>
</evidence>
<feature type="transmembrane region" description="Helical" evidence="7">
    <location>
        <begin position="345"/>
        <end position="367"/>
    </location>
</feature>
<gene>
    <name evidence="9" type="ORF">E1288_40965</name>
</gene>
<feature type="transmembrane region" description="Helical" evidence="7">
    <location>
        <begin position="316"/>
        <end position="339"/>
    </location>
</feature>
<dbReference type="GO" id="GO:0015112">
    <property type="term" value="F:nitrate transmembrane transporter activity"/>
    <property type="evidence" value="ECO:0007669"/>
    <property type="project" value="InterPro"/>
</dbReference>
<organism evidence="9 10">
    <name type="scientific">Saccharopolyspora elongata</name>
    <dbReference type="NCBI Taxonomy" id="2530387"/>
    <lineage>
        <taxon>Bacteria</taxon>
        <taxon>Bacillati</taxon>
        <taxon>Actinomycetota</taxon>
        <taxon>Actinomycetes</taxon>
        <taxon>Pseudonocardiales</taxon>
        <taxon>Pseudonocardiaceae</taxon>
        <taxon>Saccharopolyspora</taxon>
    </lineage>
</organism>
<dbReference type="InterPro" id="IPR036259">
    <property type="entry name" value="MFS_trans_sf"/>
</dbReference>
<comment type="subcellular location">
    <subcellularLocation>
        <location evidence="1">Cell membrane</location>
        <topology evidence="1">Multi-pass membrane protein</topology>
    </subcellularLocation>
</comment>
<dbReference type="SUPFAM" id="SSF103473">
    <property type="entry name" value="MFS general substrate transporter"/>
    <property type="match status" value="1"/>
</dbReference>
<dbReference type="InterPro" id="IPR020846">
    <property type="entry name" value="MFS_dom"/>
</dbReference>
<evidence type="ECO:0000256" key="1">
    <source>
        <dbReference type="ARBA" id="ARBA00004651"/>
    </source>
</evidence>
<evidence type="ECO:0000256" key="6">
    <source>
        <dbReference type="ARBA" id="ARBA00023136"/>
    </source>
</evidence>
<evidence type="ECO:0000256" key="3">
    <source>
        <dbReference type="ARBA" id="ARBA00022692"/>
    </source>
</evidence>
<comment type="similarity">
    <text evidence="2">Belongs to the major facilitator superfamily. Nitrate/nitrite porter (TC 2.A.1.8) family.</text>
</comment>
<feature type="transmembrane region" description="Helical" evidence="7">
    <location>
        <begin position="186"/>
        <end position="208"/>
    </location>
</feature>
<keyword evidence="4 7" id="KW-1133">Transmembrane helix</keyword>
<evidence type="ECO:0000256" key="2">
    <source>
        <dbReference type="ARBA" id="ARBA00008432"/>
    </source>
</evidence>
<feature type="transmembrane region" description="Helical" evidence="7">
    <location>
        <begin position="82"/>
        <end position="108"/>
    </location>
</feature>
<dbReference type="PANTHER" id="PTHR23515">
    <property type="entry name" value="HIGH-AFFINITY NITRATE TRANSPORTER 2.3"/>
    <property type="match status" value="1"/>
</dbReference>
<evidence type="ECO:0000259" key="8">
    <source>
        <dbReference type="PROSITE" id="PS50850"/>
    </source>
</evidence>
<dbReference type="Gene3D" id="1.20.1250.20">
    <property type="entry name" value="MFS general substrate transporter like domains"/>
    <property type="match status" value="1"/>
</dbReference>
<dbReference type="EMBL" id="SMKW01000100">
    <property type="protein sequence ID" value="TDD37090.1"/>
    <property type="molecule type" value="Genomic_DNA"/>
</dbReference>
<evidence type="ECO:0000256" key="4">
    <source>
        <dbReference type="ARBA" id="ARBA00022989"/>
    </source>
</evidence>
<feature type="transmembrane region" description="Helical" evidence="7">
    <location>
        <begin position="115"/>
        <end position="135"/>
    </location>
</feature>
<dbReference type="GO" id="GO:0042128">
    <property type="term" value="P:nitrate assimilation"/>
    <property type="evidence" value="ECO:0007669"/>
    <property type="project" value="UniProtKB-KW"/>
</dbReference>
<sequence length="373" mass="38164">MVNFWAWALLAPLAPSLAQSMRLTPVMQGLLVALPVMIGSLGRVPVGTLTDRYGARTMFPLLSLLTIAPVLVIGHFGRSMPVLLIGAILLGTGGTTFAVGVPAVNAWFPRARRGAALGIFGIGTGGTAIASFTTIPLVKALGPTAPFNTVAVALAVVAVLCWALLRDPADHVAPAESMIRRTVDTLRMSVTWQLAILYALTFGGFVAFSVYLPTYLKSAFGLDPADAAFRTAGFIVLAVLARPLGGWLSDHLSGIHVLGGCCVLAGLFAILASIELPLMPIGTVAFLCLAAVLGAGAGAVFALVGRLAPVGKVGAVTGVVGAAGGLGGFFPPLVMGSIYGAVGDYTFGLVLLAATALLCALLAYTALRRRAAE</sequence>
<feature type="transmembrane region" description="Helical" evidence="7">
    <location>
        <begin position="255"/>
        <end position="274"/>
    </location>
</feature>
<keyword evidence="6 7" id="KW-0472">Membrane</keyword>
<protein>
    <submittedName>
        <fullName evidence="9">MFS transporter</fullName>
    </submittedName>
</protein>
<dbReference type="AlphaFoldDB" id="A0A4R4Y0D5"/>
<feature type="transmembrane region" description="Helical" evidence="7">
    <location>
        <begin position="58"/>
        <end position="76"/>
    </location>
</feature>
<feature type="transmembrane region" description="Helical" evidence="7">
    <location>
        <begin position="228"/>
        <end position="248"/>
    </location>
</feature>
<feature type="transmembrane region" description="Helical" evidence="7">
    <location>
        <begin position="28"/>
        <end position="46"/>
    </location>
</feature>
<keyword evidence="5" id="KW-0534">Nitrate assimilation</keyword>
<dbReference type="Proteomes" id="UP000294947">
    <property type="component" value="Unassembled WGS sequence"/>
</dbReference>
<comment type="caution">
    <text evidence="9">The sequence shown here is derived from an EMBL/GenBank/DDBJ whole genome shotgun (WGS) entry which is preliminary data.</text>
</comment>
<dbReference type="InterPro" id="IPR011701">
    <property type="entry name" value="MFS"/>
</dbReference>
<evidence type="ECO:0000313" key="9">
    <source>
        <dbReference type="EMBL" id="TDD37090.1"/>
    </source>
</evidence>
<name>A0A4R4Y0D5_9PSEU</name>